<reference evidence="1" key="1">
    <citation type="submission" date="2022-08" db="EMBL/GenBank/DDBJ databases">
        <authorList>
            <person name="Kallberg Y."/>
            <person name="Tangrot J."/>
            <person name="Rosling A."/>
        </authorList>
    </citation>
    <scope>NUCLEOTIDE SEQUENCE</scope>
    <source>
        <strain evidence="1">Wild A</strain>
    </source>
</reference>
<dbReference type="Proteomes" id="UP001153678">
    <property type="component" value="Unassembled WGS sequence"/>
</dbReference>
<dbReference type="AlphaFoldDB" id="A0A9W4T5X5"/>
<organism evidence="1 2">
    <name type="scientific">Funneliformis geosporum</name>
    <dbReference type="NCBI Taxonomy" id="1117311"/>
    <lineage>
        <taxon>Eukaryota</taxon>
        <taxon>Fungi</taxon>
        <taxon>Fungi incertae sedis</taxon>
        <taxon>Mucoromycota</taxon>
        <taxon>Glomeromycotina</taxon>
        <taxon>Glomeromycetes</taxon>
        <taxon>Glomerales</taxon>
        <taxon>Glomeraceae</taxon>
        <taxon>Funneliformis</taxon>
    </lineage>
</organism>
<evidence type="ECO:0000313" key="2">
    <source>
        <dbReference type="Proteomes" id="UP001153678"/>
    </source>
</evidence>
<proteinExistence type="predicted"/>
<sequence length="108" mass="12462">NPIAGDIDNEYFQSFCKNIDKKSDIKSQILIPDLLGLNIYENAIYFCSSVSHLHDGIFLSLKKAYKTSVKMNKITKSLNKHAFELDKEFSNDNDHPNKKSRVIKYIHL</sequence>
<name>A0A9W4T5X5_9GLOM</name>
<comment type="caution">
    <text evidence="1">The sequence shown here is derived from an EMBL/GenBank/DDBJ whole genome shotgun (WGS) entry which is preliminary data.</text>
</comment>
<dbReference type="EMBL" id="CAMKVN010009301">
    <property type="protein sequence ID" value="CAI2193264.1"/>
    <property type="molecule type" value="Genomic_DNA"/>
</dbReference>
<protein>
    <submittedName>
        <fullName evidence="1">2803_t:CDS:1</fullName>
    </submittedName>
</protein>
<dbReference type="OrthoDB" id="2321625at2759"/>
<evidence type="ECO:0000313" key="1">
    <source>
        <dbReference type="EMBL" id="CAI2193264.1"/>
    </source>
</evidence>
<keyword evidence="2" id="KW-1185">Reference proteome</keyword>
<accession>A0A9W4T5X5</accession>
<feature type="non-terminal residue" evidence="1">
    <location>
        <position position="1"/>
    </location>
</feature>
<gene>
    <name evidence="1" type="ORF">FWILDA_LOCUS15987</name>
</gene>